<keyword evidence="9" id="KW-1185">Reference proteome</keyword>
<dbReference type="GO" id="GO:0005275">
    <property type="term" value="F:amine transmembrane transporter activity"/>
    <property type="evidence" value="ECO:0007669"/>
    <property type="project" value="TreeGrafter"/>
</dbReference>
<feature type="signal peptide" evidence="6">
    <location>
        <begin position="1"/>
        <end position="24"/>
    </location>
</feature>
<dbReference type="RefSeq" id="WP_200123944.1">
    <property type="nucleotide sequence ID" value="NZ_CP054705.1"/>
</dbReference>
<evidence type="ECO:0000256" key="5">
    <source>
        <dbReference type="SAM" id="Coils"/>
    </source>
</evidence>
<dbReference type="Proteomes" id="UP000595823">
    <property type="component" value="Chromosome"/>
</dbReference>
<dbReference type="SUPFAM" id="SSF53850">
    <property type="entry name" value="Periplasmic binding protein-like II"/>
    <property type="match status" value="2"/>
</dbReference>
<dbReference type="GO" id="GO:0015226">
    <property type="term" value="F:carnitine transmembrane transporter activity"/>
    <property type="evidence" value="ECO:0007669"/>
    <property type="project" value="TreeGrafter"/>
</dbReference>
<feature type="chain" id="PRO_5039709099" evidence="6">
    <location>
        <begin position="25"/>
        <end position="301"/>
    </location>
</feature>
<dbReference type="GO" id="GO:0031460">
    <property type="term" value="P:glycine betaine transport"/>
    <property type="evidence" value="ECO:0007669"/>
    <property type="project" value="TreeGrafter"/>
</dbReference>
<dbReference type="KEGG" id="scia:HUG15_15435"/>
<feature type="domain" description="ABC-type glycine betaine transport system substrate-binding" evidence="7">
    <location>
        <begin position="36"/>
        <end position="178"/>
    </location>
</feature>
<dbReference type="AlphaFoldDB" id="A0A7T6Z4P3"/>
<organism evidence="8 9">
    <name type="scientific">Salicibibacter cibarius</name>
    <dbReference type="NCBI Taxonomy" id="2743000"/>
    <lineage>
        <taxon>Bacteria</taxon>
        <taxon>Bacillati</taxon>
        <taxon>Bacillota</taxon>
        <taxon>Bacilli</taxon>
        <taxon>Bacillales</taxon>
        <taxon>Bacillaceae</taxon>
        <taxon>Salicibibacter</taxon>
    </lineage>
</organism>
<evidence type="ECO:0000256" key="2">
    <source>
        <dbReference type="ARBA" id="ARBA00022448"/>
    </source>
</evidence>
<protein>
    <submittedName>
        <fullName evidence="8">Glycine/betaine ABC transporter</fullName>
    </submittedName>
</protein>
<dbReference type="Pfam" id="PF04069">
    <property type="entry name" value="OpuAC"/>
    <property type="match status" value="2"/>
</dbReference>
<dbReference type="PANTHER" id="PTHR47737">
    <property type="entry name" value="GLYCINE BETAINE/PROLINE BETAINE TRANSPORT SYSTEM PERMEASE PROTEIN PROW"/>
    <property type="match status" value="1"/>
</dbReference>
<dbReference type="PROSITE" id="PS51257">
    <property type="entry name" value="PROKAR_LIPOPROTEIN"/>
    <property type="match status" value="1"/>
</dbReference>
<reference evidence="8 9" key="1">
    <citation type="submission" date="2020-06" db="EMBL/GenBank/DDBJ databases">
        <title>Genomic analysis of Salicibibacter sp. NKC5-3.</title>
        <authorList>
            <person name="Oh Y.J."/>
        </authorList>
    </citation>
    <scope>NUCLEOTIDE SEQUENCE [LARGE SCALE GENOMIC DNA]</scope>
    <source>
        <strain evidence="8 9">NKC5-3</strain>
    </source>
</reference>
<keyword evidence="5" id="KW-0175">Coiled coil</keyword>
<dbReference type="Gene3D" id="3.40.190.100">
    <property type="entry name" value="Glycine betaine-binding periplasmic protein, domain 2"/>
    <property type="match status" value="1"/>
</dbReference>
<dbReference type="GO" id="GO:0015871">
    <property type="term" value="P:choline transport"/>
    <property type="evidence" value="ECO:0007669"/>
    <property type="project" value="TreeGrafter"/>
</dbReference>
<keyword evidence="4" id="KW-0472">Membrane</keyword>
<evidence type="ECO:0000256" key="1">
    <source>
        <dbReference type="ARBA" id="ARBA00004236"/>
    </source>
</evidence>
<proteinExistence type="predicted"/>
<evidence type="ECO:0000313" key="8">
    <source>
        <dbReference type="EMBL" id="QQK76816.1"/>
    </source>
</evidence>
<name>A0A7T6Z4P3_9BACI</name>
<evidence type="ECO:0000256" key="6">
    <source>
        <dbReference type="SAM" id="SignalP"/>
    </source>
</evidence>
<dbReference type="InterPro" id="IPR007210">
    <property type="entry name" value="ABC_Gly_betaine_transp_sub-bd"/>
</dbReference>
<dbReference type="EMBL" id="CP054705">
    <property type="protein sequence ID" value="QQK76816.1"/>
    <property type="molecule type" value="Genomic_DNA"/>
</dbReference>
<accession>A0A7T6Z4P3</accession>
<keyword evidence="3" id="KW-1003">Cell membrane</keyword>
<gene>
    <name evidence="8" type="ORF">HUG15_15435</name>
</gene>
<keyword evidence="2" id="KW-0813">Transport</keyword>
<keyword evidence="6" id="KW-0732">Signal</keyword>
<dbReference type="GO" id="GO:0043190">
    <property type="term" value="C:ATP-binding cassette (ABC) transporter complex"/>
    <property type="evidence" value="ECO:0007669"/>
    <property type="project" value="InterPro"/>
</dbReference>
<evidence type="ECO:0000256" key="4">
    <source>
        <dbReference type="ARBA" id="ARBA00023136"/>
    </source>
</evidence>
<comment type="subcellular location">
    <subcellularLocation>
        <location evidence="1">Cell membrane</location>
    </subcellularLocation>
</comment>
<feature type="coiled-coil region" evidence="5">
    <location>
        <begin position="145"/>
        <end position="172"/>
    </location>
</feature>
<feature type="domain" description="ABC-type glycine betaine transport system substrate-binding" evidence="7">
    <location>
        <begin position="197"/>
        <end position="298"/>
    </location>
</feature>
<evidence type="ECO:0000259" key="7">
    <source>
        <dbReference type="Pfam" id="PF04069"/>
    </source>
</evidence>
<dbReference type="Gene3D" id="3.10.105.10">
    <property type="entry name" value="Dipeptide-binding Protein, Domain 3"/>
    <property type="match status" value="1"/>
</dbReference>
<evidence type="ECO:0000256" key="3">
    <source>
        <dbReference type="ARBA" id="ARBA00022475"/>
    </source>
</evidence>
<dbReference type="PANTHER" id="PTHR47737:SF1">
    <property type="entry name" value="GLYCINE BETAINE_PROLINE BETAINE TRANSPORT SYSTEM PERMEASE PROTEIN PROW"/>
    <property type="match status" value="1"/>
</dbReference>
<sequence>MNQYWKKASIVTGCSLFLVAAACGSDDADGDTEEGSVAEEMDYTITGIDPGAGIMESAEQAFEDYDLDEWELQSSSEAAMIAELEEAIDNEEPIVVTGWGPHWKFNSHDLKFLDDPDLSFGEPEDIHKLAREGLQEDSPEAYEILDNFEWTVEDMEEIMDDLNEGVDEIEAAQNWIDENEDQVSGWTESVDDVEGETIELVHTDWIDLLASVNVMALVLEDIGYDVEMTLVEASHMYTAIANGDADAMTGAWLPRTHGTYYEQIEDEVDDLGPHLEGKAAIGLVVPEYMDIDSIEDLEVED</sequence>
<evidence type="ECO:0000313" key="9">
    <source>
        <dbReference type="Proteomes" id="UP000595823"/>
    </source>
</evidence>